<proteinExistence type="predicted"/>
<keyword evidence="3" id="KW-1185">Reference proteome</keyword>
<accession>A0A812XBP1</accession>
<organism evidence="2 3">
    <name type="scientific">Symbiodinium pilosum</name>
    <name type="common">Dinoflagellate</name>
    <dbReference type="NCBI Taxonomy" id="2952"/>
    <lineage>
        <taxon>Eukaryota</taxon>
        <taxon>Sar</taxon>
        <taxon>Alveolata</taxon>
        <taxon>Dinophyceae</taxon>
        <taxon>Suessiales</taxon>
        <taxon>Symbiodiniaceae</taxon>
        <taxon>Symbiodinium</taxon>
    </lineage>
</organism>
<name>A0A812XBP1_SYMPI</name>
<evidence type="ECO:0000256" key="1">
    <source>
        <dbReference type="SAM" id="Coils"/>
    </source>
</evidence>
<dbReference type="Proteomes" id="UP000649617">
    <property type="component" value="Unassembled WGS sequence"/>
</dbReference>
<protein>
    <submittedName>
        <fullName evidence="2">Uncharacterized protein</fullName>
    </submittedName>
</protein>
<reference evidence="2" key="1">
    <citation type="submission" date="2021-02" db="EMBL/GenBank/DDBJ databases">
        <authorList>
            <person name="Dougan E. K."/>
            <person name="Rhodes N."/>
            <person name="Thang M."/>
            <person name="Chan C."/>
        </authorList>
    </citation>
    <scope>NUCLEOTIDE SEQUENCE</scope>
</reference>
<dbReference type="OrthoDB" id="470793at2759"/>
<feature type="non-terminal residue" evidence="2">
    <location>
        <position position="1"/>
    </location>
</feature>
<sequence>AKSTALTKGKPAANKGILKVSLKAKNLAKLGKLKLKDKIAKAVEQSDGDVEAVAKVLQEQLTPQEKQSAWSKHQTWLKNQGSSSDEKQEYEAFDKKAKGLAAVMHLIKADKTTFLSATEEVANGTSLNHQEKWVSWTRMLTEFTEEELYAHIARGRVQWRNDPWTAGLFQYMDTGDLTKITKVKKAQAYKRGQEYNPEEQDHQDYEGVSNMHLTAYLQKIKGKGKGKELALTKGQGKGKDKGKKPRLALKDLEEGQEESTEQAWEKVSSKAKKARDLLCRSAADLDVSVKKTRLSKASKEDATHCICECSRLVESLKVLLAKREKAMSLTKAKELLVEAAEAAKAAKEESKELLAAANKAASRASKASSSKKK</sequence>
<evidence type="ECO:0000313" key="3">
    <source>
        <dbReference type="Proteomes" id="UP000649617"/>
    </source>
</evidence>
<keyword evidence="1" id="KW-0175">Coiled coil</keyword>
<gene>
    <name evidence="2" type="ORF">SPIL2461_LOCUS20840</name>
</gene>
<dbReference type="AlphaFoldDB" id="A0A812XBP1"/>
<dbReference type="EMBL" id="CAJNIZ010045698">
    <property type="protein sequence ID" value="CAE7727580.1"/>
    <property type="molecule type" value="Genomic_DNA"/>
</dbReference>
<comment type="caution">
    <text evidence="2">The sequence shown here is derived from an EMBL/GenBank/DDBJ whole genome shotgun (WGS) entry which is preliminary data.</text>
</comment>
<evidence type="ECO:0000313" key="2">
    <source>
        <dbReference type="EMBL" id="CAE7727580.1"/>
    </source>
</evidence>
<feature type="coiled-coil region" evidence="1">
    <location>
        <begin position="329"/>
        <end position="363"/>
    </location>
</feature>